<dbReference type="EMBL" id="UYRT01003146">
    <property type="protein sequence ID" value="VDK32765.1"/>
    <property type="molecule type" value="Genomic_DNA"/>
</dbReference>
<evidence type="ECO:0000313" key="2">
    <source>
        <dbReference type="Proteomes" id="UP000271098"/>
    </source>
</evidence>
<keyword evidence="2" id="KW-1185">Reference proteome</keyword>
<organism evidence="3">
    <name type="scientific">Gongylonema pulchrum</name>
    <dbReference type="NCBI Taxonomy" id="637853"/>
    <lineage>
        <taxon>Eukaryota</taxon>
        <taxon>Metazoa</taxon>
        <taxon>Ecdysozoa</taxon>
        <taxon>Nematoda</taxon>
        <taxon>Chromadorea</taxon>
        <taxon>Rhabditida</taxon>
        <taxon>Spirurina</taxon>
        <taxon>Spiruromorpha</taxon>
        <taxon>Spiruroidea</taxon>
        <taxon>Gongylonematidae</taxon>
        <taxon>Gongylonema</taxon>
    </lineage>
</organism>
<dbReference type="AlphaFoldDB" id="A0A183D0F6"/>
<dbReference type="WBParaSite" id="GPUH_0000220201-mRNA-1">
    <property type="protein sequence ID" value="GPUH_0000220201-mRNA-1"/>
    <property type="gene ID" value="GPUH_0000220201"/>
</dbReference>
<protein>
    <submittedName>
        <fullName evidence="1 3">Uncharacterized protein</fullName>
    </submittedName>
</protein>
<evidence type="ECO:0000313" key="3">
    <source>
        <dbReference type="WBParaSite" id="GPUH_0000220201-mRNA-1"/>
    </source>
</evidence>
<reference evidence="1 2" key="2">
    <citation type="submission" date="2018-11" db="EMBL/GenBank/DDBJ databases">
        <authorList>
            <consortium name="Pathogen Informatics"/>
        </authorList>
    </citation>
    <scope>NUCLEOTIDE SEQUENCE [LARGE SCALE GENOMIC DNA]</scope>
</reference>
<accession>A0A183D0F6</accession>
<proteinExistence type="predicted"/>
<evidence type="ECO:0000313" key="1">
    <source>
        <dbReference type="EMBL" id="VDK32765.1"/>
    </source>
</evidence>
<gene>
    <name evidence="1" type="ORF">GPUH_LOCUS2197</name>
</gene>
<reference evidence="3" key="1">
    <citation type="submission" date="2016-06" db="UniProtKB">
        <authorList>
            <consortium name="WormBaseParasite"/>
        </authorList>
    </citation>
    <scope>IDENTIFICATION</scope>
</reference>
<dbReference type="OrthoDB" id="5868818at2759"/>
<dbReference type="Proteomes" id="UP000271098">
    <property type="component" value="Unassembled WGS sequence"/>
</dbReference>
<sequence length="55" mass="5923">MALQTTVQLELSATANASFVVFVSVQKLPTSSIGPKTDMGSYMPTPLLDKSLPYF</sequence>
<name>A0A183D0F6_9BILA</name>